<sequence length="74" mass="8215">MVLYLLTAVRLRKSGVRIMKENRQPKSNWLGRCDIPSFVAEEDGSYCIYGFSRASILAARKSRSGVGCLSTSGR</sequence>
<proteinExistence type="predicted"/>
<gene>
    <name evidence="1" type="ORF">AAHA92_06557</name>
</gene>
<comment type="caution">
    <text evidence="1">The sequence shown here is derived from an EMBL/GenBank/DDBJ whole genome shotgun (WGS) entry which is preliminary data.</text>
</comment>
<dbReference type="AlphaFoldDB" id="A0ABD1I732"/>
<dbReference type="EMBL" id="JBEAFC010000003">
    <property type="protein sequence ID" value="KAL1564182.1"/>
    <property type="molecule type" value="Genomic_DNA"/>
</dbReference>
<evidence type="ECO:0000313" key="2">
    <source>
        <dbReference type="Proteomes" id="UP001567538"/>
    </source>
</evidence>
<protein>
    <submittedName>
        <fullName evidence="1">Uncharacterized protein</fullName>
    </submittedName>
</protein>
<dbReference type="Proteomes" id="UP001567538">
    <property type="component" value="Unassembled WGS sequence"/>
</dbReference>
<evidence type="ECO:0000313" key="1">
    <source>
        <dbReference type="EMBL" id="KAL1564182.1"/>
    </source>
</evidence>
<reference evidence="1 2" key="1">
    <citation type="submission" date="2024-06" db="EMBL/GenBank/DDBJ databases">
        <title>A chromosome level genome sequence of Diviner's sage (Salvia divinorum).</title>
        <authorList>
            <person name="Ford S.A."/>
            <person name="Ro D.-K."/>
            <person name="Ness R.W."/>
            <person name="Phillips M.A."/>
        </authorList>
    </citation>
    <scope>NUCLEOTIDE SEQUENCE [LARGE SCALE GENOMIC DNA]</scope>
    <source>
        <strain evidence="1">SAF-2024a</strain>
        <tissue evidence="1">Leaf</tissue>
    </source>
</reference>
<organism evidence="1 2">
    <name type="scientific">Salvia divinorum</name>
    <name type="common">Maria pastora</name>
    <name type="synonym">Diviner's sage</name>
    <dbReference type="NCBI Taxonomy" id="28513"/>
    <lineage>
        <taxon>Eukaryota</taxon>
        <taxon>Viridiplantae</taxon>
        <taxon>Streptophyta</taxon>
        <taxon>Embryophyta</taxon>
        <taxon>Tracheophyta</taxon>
        <taxon>Spermatophyta</taxon>
        <taxon>Magnoliopsida</taxon>
        <taxon>eudicotyledons</taxon>
        <taxon>Gunneridae</taxon>
        <taxon>Pentapetalae</taxon>
        <taxon>asterids</taxon>
        <taxon>lamiids</taxon>
        <taxon>Lamiales</taxon>
        <taxon>Lamiaceae</taxon>
        <taxon>Nepetoideae</taxon>
        <taxon>Mentheae</taxon>
        <taxon>Salviinae</taxon>
        <taxon>Salvia</taxon>
        <taxon>Salvia subgen. Calosphace</taxon>
    </lineage>
</organism>
<keyword evidence="2" id="KW-1185">Reference proteome</keyword>
<name>A0ABD1I732_SALDI</name>
<accession>A0ABD1I732</accession>